<evidence type="ECO:0000313" key="4">
    <source>
        <dbReference type="Proteomes" id="UP000232101"/>
    </source>
</evidence>
<dbReference type="GO" id="GO:0015074">
    <property type="term" value="P:DNA integration"/>
    <property type="evidence" value="ECO:0007669"/>
    <property type="project" value="InterPro"/>
</dbReference>
<protein>
    <recommendedName>
        <fullName evidence="2">Tyr recombinase domain-containing protein</fullName>
    </recommendedName>
</protein>
<dbReference type="GO" id="GO:0003677">
    <property type="term" value="F:DNA binding"/>
    <property type="evidence" value="ECO:0007669"/>
    <property type="project" value="InterPro"/>
</dbReference>
<dbReference type="InterPro" id="IPR011010">
    <property type="entry name" value="DNA_brk_join_enz"/>
</dbReference>
<sequence>MSLDGSDAKNRSYTEEEVQLIRENCSVEVTKAVDLMREIGLRIKEAVNVRVEHFVPNDRGIGWCFTIEKGTGITKGGRFRQVDVPQRLEQRLESWMVNKSQGEQIVKVSYSTVRDCVNVACKRAGVKQAGRGCHGFRHAYARERMDQLKVSRNRS</sequence>
<feature type="domain" description="Tyr recombinase" evidence="2">
    <location>
        <begin position="8"/>
        <end position="155"/>
    </location>
</feature>
<dbReference type="AlphaFoldDB" id="A0A2M9Q5R6"/>
<evidence type="ECO:0000313" key="3">
    <source>
        <dbReference type="EMBL" id="PJO43404.1"/>
    </source>
</evidence>
<dbReference type="EMBL" id="PHQY01000612">
    <property type="protein sequence ID" value="PJO43404.1"/>
    <property type="molecule type" value="Genomic_DNA"/>
</dbReference>
<name>A0A2M9Q5R6_9BACI</name>
<dbReference type="InterPro" id="IPR013762">
    <property type="entry name" value="Integrase-like_cat_sf"/>
</dbReference>
<reference evidence="3 4" key="1">
    <citation type="submission" date="2017-11" db="EMBL/GenBank/DDBJ databases">
        <title>Bacterial isolate from king chilli rhizosphere.</title>
        <authorList>
            <person name="Takhelmayum P."/>
            <person name="Sarangthem I."/>
        </authorList>
    </citation>
    <scope>NUCLEOTIDE SEQUENCE [LARGE SCALE GENOMIC DNA]</scope>
    <source>
        <strain evidence="4">t26</strain>
    </source>
</reference>
<evidence type="ECO:0000256" key="1">
    <source>
        <dbReference type="ARBA" id="ARBA00023172"/>
    </source>
</evidence>
<dbReference type="PROSITE" id="PS51898">
    <property type="entry name" value="TYR_RECOMBINASE"/>
    <property type="match status" value="1"/>
</dbReference>
<dbReference type="RefSeq" id="WP_100543369.1">
    <property type="nucleotide sequence ID" value="NZ_PHQY01000612.1"/>
</dbReference>
<dbReference type="Proteomes" id="UP000232101">
    <property type="component" value="Unassembled WGS sequence"/>
</dbReference>
<dbReference type="GO" id="GO:0006310">
    <property type="term" value="P:DNA recombination"/>
    <property type="evidence" value="ECO:0007669"/>
    <property type="project" value="UniProtKB-KW"/>
</dbReference>
<dbReference type="SUPFAM" id="SSF56349">
    <property type="entry name" value="DNA breaking-rejoining enzymes"/>
    <property type="match status" value="1"/>
</dbReference>
<gene>
    <name evidence="3" type="ORF">CWD94_12705</name>
</gene>
<dbReference type="InterPro" id="IPR002104">
    <property type="entry name" value="Integrase_catalytic"/>
</dbReference>
<organism evidence="3 4">
    <name type="scientific">Lysinibacillus xylanilyticus</name>
    <dbReference type="NCBI Taxonomy" id="582475"/>
    <lineage>
        <taxon>Bacteria</taxon>
        <taxon>Bacillati</taxon>
        <taxon>Bacillota</taxon>
        <taxon>Bacilli</taxon>
        <taxon>Bacillales</taxon>
        <taxon>Bacillaceae</taxon>
        <taxon>Lysinibacillus</taxon>
    </lineage>
</organism>
<accession>A0A2M9Q5R6</accession>
<dbReference type="Pfam" id="PF00589">
    <property type="entry name" value="Phage_integrase"/>
    <property type="match status" value="1"/>
</dbReference>
<dbReference type="Gene3D" id="1.10.443.10">
    <property type="entry name" value="Intergrase catalytic core"/>
    <property type="match status" value="1"/>
</dbReference>
<keyword evidence="1" id="KW-0233">DNA recombination</keyword>
<evidence type="ECO:0000259" key="2">
    <source>
        <dbReference type="PROSITE" id="PS51898"/>
    </source>
</evidence>
<proteinExistence type="predicted"/>
<comment type="caution">
    <text evidence="3">The sequence shown here is derived from an EMBL/GenBank/DDBJ whole genome shotgun (WGS) entry which is preliminary data.</text>
</comment>